<comment type="caution">
    <text evidence="1">The sequence shown here is derived from an EMBL/GenBank/DDBJ whole genome shotgun (WGS) entry which is preliminary data.</text>
</comment>
<reference evidence="1 2" key="1">
    <citation type="submission" date="2018-04" db="EMBL/GenBank/DDBJ databases">
        <title>Draft genome sequence of Pseudomonas syringae pv. actinidiae biovar 3 strains isolated from kiwifruit in Kagawa prefecture.</title>
        <authorList>
            <person name="Tabuchi M."/>
            <person name="Saito M."/>
            <person name="Fujiwara S."/>
            <person name="Sasa N."/>
            <person name="Akimitsu K."/>
            <person name="Gomi K."/>
            <person name="Konishi-Sugita S."/>
            <person name="Hamano K."/>
            <person name="Kataoka I."/>
        </authorList>
    </citation>
    <scope>NUCLEOTIDE SEQUENCE [LARGE SCALE GENOMIC DNA]</scope>
    <source>
        <strain evidence="1 2">MAFF212211</strain>
    </source>
</reference>
<evidence type="ECO:0000313" key="1">
    <source>
        <dbReference type="EMBL" id="GBH14994.1"/>
    </source>
</evidence>
<organism evidence="1 2">
    <name type="scientific">Pseudomonas syringae pv. actinidiae</name>
    <dbReference type="NCBI Taxonomy" id="103796"/>
    <lineage>
        <taxon>Bacteria</taxon>
        <taxon>Pseudomonadati</taxon>
        <taxon>Pseudomonadota</taxon>
        <taxon>Gammaproteobacteria</taxon>
        <taxon>Pseudomonadales</taxon>
        <taxon>Pseudomonadaceae</taxon>
        <taxon>Pseudomonas</taxon>
        <taxon>Pseudomonas syringae</taxon>
    </lineage>
</organism>
<name>A0AAN4Q0D0_PSESF</name>
<dbReference type="AlphaFoldDB" id="A0AAN4Q0D0"/>
<dbReference type="EMBL" id="BGKA01000029">
    <property type="protein sequence ID" value="GBH14994.1"/>
    <property type="molecule type" value="Genomic_DNA"/>
</dbReference>
<gene>
    <name evidence="1" type="ORF">KPSA3_00911</name>
</gene>
<sequence length="42" mass="4568">MLVAPSGQSQLILVKNRADCRLGIFHFKVTPSVLFLNKPATG</sequence>
<proteinExistence type="predicted"/>
<protein>
    <submittedName>
        <fullName evidence="1">Uncharacterized protein</fullName>
    </submittedName>
</protein>
<accession>A0AAN4Q0D0</accession>
<evidence type="ECO:0000313" key="2">
    <source>
        <dbReference type="Proteomes" id="UP000248291"/>
    </source>
</evidence>
<dbReference type="Proteomes" id="UP000248291">
    <property type="component" value="Unassembled WGS sequence"/>
</dbReference>